<dbReference type="GO" id="GO:0003676">
    <property type="term" value="F:nucleic acid binding"/>
    <property type="evidence" value="ECO:0007669"/>
    <property type="project" value="InterPro"/>
</dbReference>
<proteinExistence type="predicted"/>
<dbReference type="InterPro" id="IPR036085">
    <property type="entry name" value="PAZ_dom_sf"/>
</dbReference>
<dbReference type="PANTHER" id="PTHR22891">
    <property type="entry name" value="EUKARYOTIC TRANSLATION INITIATION FACTOR 2C"/>
    <property type="match status" value="1"/>
</dbReference>
<dbReference type="Pfam" id="PF16487">
    <property type="entry name" value="ArgoMid"/>
    <property type="match status" value="1"/>
</dbReference>
<dbReference type="SUPFAM" id="SSF101690">
    <property type="entry name" value="PAZ domain"/>
    <property type="match status" value="1"/>
</dbReference>
<accession>A0A0L6UQV9</accession>
<feature type="domain" description="Piwi" evidence="1">
    <location>
        <begin position="684"/>
        <end position="936"/>
    </location>
</feature>
<evidence type="ECO:0000313" key="2">
    <source>
        <dbReference type="EMBL" id="KNZ50220.1"/>
    </source>
</evidence>
<dbReference type="SUPFAM" id="SSF53098">
    <property type="entry name" value="Ribonuclease H-like"/>
    <property type="match status" value="1"/>
</dbReference>
<dbReference type="AlphaFoldDB" id="A0A0L6UQV9"/>
<dbReference type="Gene3D" id="2.170.260.10">
    <property type="entry name" value="paz domain"/>
    <property type="match status" value="1"/>
</dbReference>
<keyword evidence="3" id="KW-1185">Reference proteome</keyword>
<dbReference type="Pfam" id="PF16486">
    <property type="entry name" value="ArgoN"/>
    <property type="match status" value="1"/>
</dbReference>
<dbReference type="CDD" id="cd02846">
    <property type="entry name" value="PAZ_argonaute_like"/>
    <property type="match status" value="1"/>
</dbReference>
<dbReference type="Proteomes" id="UP000037035">
    <property type="component" value="Unassembled WGS sequence"/>
</dbReference>
<dbReference type="OrthoDB" id="10252740at2759"/>
<protein>
    <recommendedName>
        <fullName evidence="1">Piwi domain-containing protein</fullName>
    </recommendedName>
</protein>
<dbReference type="Gene3D" id="3.30.420.10">
    <property type="entry name" value="Ribonuclease H-like superfamily/Ribonuclease H"/>
    <property type="match status" value="1"/>
</dbReference>
<dbReference type="PROSITE" id="PS50822">
    <property type="entry name" value="PIWI"/>
    <property type="match status" value="1"/>
</dbReference>
<dbReference type="Pfam" id="PF02171">
    <property type="entry name" value="Piwi"/>
    <property type="match status" value="1"/>
</dbReference>
<organism evidence="2 3">
    <name type="scientific">Puccinia sorghi</name>
    <dbReference type="NCBI Taxonomy" id="27349"/>
    <lineage>
        <taxon>Eukaryota</taxon>
        <taxon>Fungi</taxon>
        <taxon>Dikarya</taxon>
        <taxon>Basidiomycota</taxon>
        <taxon>Pucciniomycotina</taxon>
        <taxon>Pucciniomycetes</taxon>
        <taxon>Pucciniales</taxon>
        <taxon>Pucciniaceae</taxon>
        <taxon>Puccinia</taxon>
    </lineage>
</organism>
<dbReference type="InterPro" id="IPR012337">
    <property type="entry name" value="RNaseH-like_sf"/>
</dbReference>
<dbReference type="Gene3D" id="3.40.50.2300">
    <property type="match status" value="1"/>
</dbReference>
<dbReference type="InterPro" id="IPR032473">
    <property type="entry name" value="Argonaute_Mid_dom"/>
</dbReference>
<dbReference type="SMART" id="SM00950">
    <property type="entry name" value="Piwi"/>
    <property type="match status" value="1"/>
</dbReference>
<comment type="caution">
    <text evidence="2">The sequence shown here is derived from an EMBL/GenBank/DDBJ whole genome shotgun (WGS) entry which is preliminary data.</text>
</comment>
<dbReference type="InterPro" id="IPR003165">
    <property type="entry name" value="Piwi"/>
</dbReference>
<dbReference type="EMBL" id="LAVV01009657">
    <property type="protein sequence ID" value="KNZ50220.1"/>
    <property type="molecule type" value="Genomic_DNA"/>
</dbReference>
<dbReference type="VEuPathDB" id="FungiDB:VP01_453g12"/>
<gene>
    <name evidence="2" type="ORF">VP01_453g12</name>
</gene>
<dbReference type="InterPro" id="IPR032474">
    <property type="entry name" value="Argonaute_N"/>
</dbReference>
<evidence type="ECO:0000259" key="1">
    <source>
        <dbReference type="PROSITE" id="PS50822"/>
    </source>
</evidence>
<evidence type="ECO:0000313" key="3">
    <source>
        <dbReference type="Proteomes" id="UP000037035"/>
    </source>
</evidence>
<dbReference type="STRING" id="27349.A0A0L6UQV9"/>
<sequence length="998" mass="111822">MPLIPMSRPANGFGSNGKAINVHLNLFKIAMSPKNDFFHYNIEILSSKGTSPPIAMKKRIFKDIYALFARTLDGVGPVFDGDRTVYSHRQLTPLEGTVQAASFKLPPEKEEFKFILTEVEKPKWRTSDIFHALFGPHGPTMNNKSDADKTALINTSRRAMQAINVAIRYLLAADCPSTSRAFFPDQAPSLPIGGGVLLRRGYITHLRLGNTTNFTPPPDNLFLAMDMTCATFLEAPPQANPANTLADLCCKILNIGSTKMYNLGDDDYRKLHKVLRRFKINIKRGESDKGITKSIDHLTLTNSRNEIFETDEGKTSVEVSHNIMSSQFGYQLTRSSYLKAFFLKTWGKRLCFPDLPNVVTMGKGKKTVYPLELCSIRPVSFPKFLRKDVIQIFLTMTSSHNQGQRYILKLTGDQQSAALRFQTLRPSLRFDQIMLARRHVMKSEHEKLLSVYGIRIAQEFVGVQARVLPPPVVEYRGNLRIPVRDGQWNIAKPNLQFIQPKVLKSWAVVVCTNAPIPDQPIMNFLRALRDKLIQLGIQVADAPPPVIRLQPPGQMPQVKEALERAGKTAWQSFQKVPPQLFLCITDERSFLYNTIKVEGDVSFSFPAYNLEKKEKNVTLYISISLALCISWRYHPVHGPQAHVRVLFFYQNAQRSIPVQVSKVPETKELTAHNIEWGGRDRNLKIGGLNHRLTDLEPACGGIPTMIVGADLTHNNLSPKMKPSIAALVGSLDRTLLKYAPAVGVQPLLEPSDEDSRPRSQEPILLFRSLLTELLEKWGKNNPALKFPRKMVIFRDGVSDGEFTQVLESEFKAAKGKTFSFGGGSLFENKKLINQVLSLISVSSFSCDNLHCVCQKVNRSGNAPAGTVLDHQIGDPNLFDFFSQTQAGLQGTSRPTRYVVLKDESNASADQLQSIIQIISSGFQRATRSVGLATPAYVFAARAKMWLNADDDGASTVMSSSSGRDQTAEERTHDLEVYQQRIQSMMARLQSLDQQMWWI</sequence>
<reference evidence="2 3" key="1">
    <citation type="submission" date="2015-08" db="EMBL/GenBank/DDBJ databases">
        <title>Next Generation Sequencing and Analysis of the Genome of Puccinia sorghi L Schw, the Causal Agent of Maize Common Rust.</title>
        <authorList>
            <person name="Rochi L."/>
            <person name="Burguener G."/>
            <person name="Darino M."/>
            <person name="Turjanski A."/>
            <person name="Kreff E."/>
            <person name="Dieguez M.J."/>
            <person name="Sacco F."/>
        </authorList>
    </citation>
    <scope>NUCLEOTIDE SEQUENCE [LARGE SCALE GENOMIC DNA]</scope>
    <source>
        <strain evidence="2 3">RO10H11247</strain>
    </source>
</reference>
<name>A0A0L6UQV9_9BASI</name>
<dbReference type="InterPro" id="IPR036397">
    <property type="entry name" value="RNaseH_sf"/>
</dbReference>